<reference evidence="1" key="1">
    <citation type="submission" date="2024-05" db="EMBL/GenBank/DDBJ databases">
        <title>30 novel species of actinomycetes from the DSMZ collection.</title>
        <authorList>
            <person name="Nouioui I."/>
        </authorList>
    </citation>
    <scope>NUCLEOTIDE SEQUENCE</scope>
    <source>
        <strain evidence="1">DSM 40473</strain>
    </source>
</reference>
<evidence type="ECO:0000313" key="2">
    <source>
        <dbReference type="Proteomes" id="UP001180531"/>
    </source>
</evidence>
<dbReference type="EMBL" id="JAVRFI010000016">
    <property type="protein sequence ID" value="MDT0451888.1"/>
    <property type="molecule type" value="Genomic_DNA"/>
</dbReference>
<comment type="caution">
    <text evidence="1">The sequence shown here is derived from an EMBL/GenBank/DDBJ whole genome shotgun (WGS) entry which is preliminary data.</text>
</comment>
<organism evidence="1 2">
    <name type="scientific">Streptomyces hesseae</name>
    <dbReference type="NCBI Taxonomy" id="3075519"/>
    <lineage>
        <taxon>Bacteria</taxon>
        <taxon>Bacillati</taxon>
        <taxon>Actinomycetota</taxon>
        <taxon>Actinomycetes</taxon>
        <taxon>Kitasatosporales</taxon>
        <taxon>Streptomycetaceae</taxon>
        <taxon>Streptomyces</taxon>
    </lineage>
</organism>
<evidence type="ECO:0000313" key="1">
    <source>
        <dbReference type="EMBL" id="MDT0451888.1"/>
    </source>
</evidence>
<dbReference type="RefSeq" id="WP_311613374.1">
    <property type="nucleotide sequence ID" value="NZ_JAVRFI010000016.1"/>
</dbReference>
<proteinExistence type="predicted"/>
<accession>A0ABU2SSC4</accession>
<gene>
    <name evidence="1" type="ORF">RM609_22790</name>
</gene>
<keyword evidence="2" id="KW-1185">Reference proteome</keyword>
<sequence length="128" mass="14248">MRDPIARAFQWVLRFLLPTAGKHRAVGGRATRTTASPVLAKGAPPLPPSRPVICAPRTPIPVHVLARTMPIPPGTRPLVPLYMQHWQKELEKRERQRRRCVALVPGAMGYDYEYTYDGAHAYAAVVTA</sequence>
<protein>
    <submittedName>
        <fullName evidence="1">Uncharacterized protein</fullName>
    </submittedName>
</protein>
<name>A0ABU2SSC4_9ACTN</name>
<dbReference type="Proteomes" id="UP001180531">
    <property type="component" value="Unassembled WGS sequence"/>
</dbReference>